<name>B5VZP3_LIMMA</name>
<reference evidence="1 2" key="1">
    <citation type="journal article" date="2011" name="Appl. Environ. Microbiol.">
        <title>Contribution of a Sodium Ion Gradient to Energy Conservation during Fermentation in the Cyanobacterium Arthrospira (Spirulina) maxima CS-328.</title>
        <authorList>
            <person name="Carrieri D."/>
            <person name="Ananyev G."/>
            <person name="Lenz O."/>
            <person name="Bryant D.A."/>
            <person name="Dismukes G.C."/>
        </authorList>
    </citation>
    <scope>NUCLEOTIDE SEQUENCE [LARGE SCALE GENOMIC DNA]</scope>
    <source>
        <strain evidence="1 2">CS-328</strain>
    </source>
</reference>
<keyword evidence="2" id="KW-1185">Reference proteome</keyword>
<organism evidence="1 2">
    <name type="scientific">Limnospira maxima CS-328</name>
    <dbReference type="NCBI Taxonomy" id="513049"/>
    <lineage>
        <taxon>Bacteria</taxon>
        <taxon>Bacillati</taxon>
        <taxon>Cyanobacteriota</taxon>
        <taxon>Cyanophyceae</taxon>
        <taxon>Oscillatoriophycideae</taxon>
        <taxon>Oscillatoriales</taxon>
        <taxon>Sirenicapillariaceae</taxon>
        <taxon>Limnospira</taxon>
    </lineage>
</organism>
<dbReference type="AlphaFoldDB" id="B5VZP3"/>
<proteinExistence type="predicted"/>
<protein>
    <submittedName>
        <fullName evidence="1">Uncharacterized protein</fullName>
    </submittedName>
</protein>
<dbReference type="EMBL" id="ABYK01000011">
    <property type="protein sequence ID" value="EDZ95268.1"/>
    <property type="molecule type" value="Genomic_DNA"/>
</dbReference>
<accession>B5VZP3</accession>
<dbReference type="Proteomes" id="UP000004061">
    <property type="component" value="Unassembled WGS sequence"/>
</dbReference>
<gene>
    <name evidence="1" type="ORF">AmaxDRAFT_1869</name>
</gene>
<sequence length="36" mass="3961">MKKILADTGYWIALLQSVQKSSDHLSKSLSLSGIQI</sequence>
<comment type="caution">
    <text evidence="1">The sequence shown here is derived from an EMBL/GenBank/DDBJ whole genome shotgun (WGS) entry which is preliminary data.</text>
</comment>
<evidence type="ECO:0000313" key="2">
    <source>
        <dbReference type="Proteomes" id="UP000004061"/>
    </source>
</evidence>
<evidence type="ECO:0000313" key="1">
    <source>
        <dbReference type="EMBL" id="EDZ95268.1"/>
    </source>
</evidence>